<reference evidence="1" key="1">
    <citation type="submission" date="2012-05" db="EMBL/GenBank/DDBJ databases">
        <authorList>
            <person name="Krishnakumar V."/>
            <person name="Cheung F."/>
            <person name="Xiao Y."/>
            <person name="Chan A."/>
            <person name="Moskal W.A."/>
            <person name="Town C.D."/>
        </authorList>
    </citation>
    <scope>NUCLEOTIDE SEQUENCE</scope>
</reference>
<proteinExistence type="evidence at transcript level"/>
<evidence type="ECO:0000313" key="1">
    <source>
        <dbReference type="EMBL" id="AFK46360.1"/>
    </source>
</evidence>
<sequence length="40" mass="4414">MQACFILAGWCWTKFSSHRGPGCHTKKPLEYSNDTKLGGG</sequence>
<dbReference type="EMBL" id="BT146566">
    <property type="protein sequence ID" value="AFK46360.1"/>
    <property type="molecule type" value="mRNA"/>
</dbReference>
<accession>I3T1G8</accession>
<name>I3T1G8_LOTJA</name>
<organism evidence="1">
    <name type="scientific">Lotus japonicus</name>
    <name type="common">Lotus corniculatus var. japonicus</name>
    <dbReference type="NCBI Taxonomy" id="34305"/>
    <lineage>
        <taxon>Eukaryota</taxon>
        <taxon>Viridiplantae</taxon>
        <taxon>Streptophyta</taxon>
        <taxon>Embryophyta</taxon>
        <taxon>Tracheophyta</taxon>
        <taxon>Spermatophyta</taxon>
        <taxon>Magnoliopsida</taxon>
        <taxon>eudicotyledons</taxon>
        <taxon>Gunneridae</taxon>
        <taxon>Pentapetalae</taxon>
        <taxon>rosids</taxon>
        <taxon>fabids</taxon>
        <taxon>Fabales</taxon>
        <taxon>Fabaceae</taxon>
        <taxon>Papilionoideae</taxon>
        <taxon>50 kb inversion clade</taxon>
        <taxon>NPAAA clade</taxon>
        <taxon>Hologalegina</taxon>
        <taxon>robinioid clade</taxon>
        <taxon>Loteae</taxon>
        <taxon>Lotus</taxon>
    </lineage>
</organism>
<dbReference type="AlphaFoldDB" id="I3T1G8"/>
<protein>
    <submittedName>
        <fullName evidence="1">Uncharacterized protein</fullName>
    </submittedName>
</protein>